<dbReference type="EC" id="3.1.3.1" evidence="1"/>
<protein>
    <recommendedName>
        <fullName evidence="1">alkaline phosphatase</fullName>
        <ecNumber evidence="1">3.1.3.1</ecNumber>
    </recommendedName>
</protein>
<dbReference type="Proteomes" id="UP001328107">
    <property type="component" value="Unassembled WGS sequence"/>
</dbReference>
<dbReference type="PANTHER" id="PTHR11596">
    <property type="entry name" value="ALKALINE PHOSPHATASE"/>
    <property type="match status" value="1"/>
</dbReference>
<evidence type="ECO:0000313" key="8">
    <source>
        <dbReference type="EMBL" id="GMR50823.1"/>
    </source>
</evidence>
<accession>A0AAN5CTY6</accession>
<feature type="binding site" evidence="4">
    <location>
        <position position="333"/>
    </location>
    <ligand>
        <name>Mg(2+)</name>
        <dbReference type="ChEBI" id="CHEBI:18420"/>
    </ligand>
</feature>
<feature type="binding site" evidence="4">
    <location>
        <position position="379"/>
    </location>
    <ligand>
        <name>Zn(2+)</name>
        <dbReference type="ChEBI" id="CHEBI:29105"/>
        <label>2</label>
    </ligand>
</feature>
<feature type="binding site" evidence="4">
    <location>
        <position position="342"/>
    </location>
    <ligand>
        <name>Zn(2+)</name>
        <dbReference type="ChEBI" id="CHEBI:29105"/>
        <label>2</label>
    </ligand>
</feature>
<evidence type="ECO:0000256" key="1">
    <source>
        <dbReference type="ARBA" id="ARBA00012647"/>
    </source>
</evidence>
<dbReference type="GO" id="GO:0004035">
    <property type="term" value="F:alkaline phosphatase activity"/>
    <property type="evidence" value="ECO:0007669"/>
    <property type="project" value="UniProtKB-EC"/>
</dbReference>
<dbReference type="Pfam" id="PF00245">
    <property type="entry name" value="Alk_phosphatase"/>
    <property type="match status" value="1"/>
</dbReference>
<keyword evidence="9" id="KW-1185">Reference proteome</keyword>
<dbReference type="AlphaFoldDB" id="A0AAN5CTY6"/>
<sequence length="569" mass="62804">MRTVVWHVLHLLLLAVLTESQAGQESIEYWNEVGRKCLESKINSDVGAILAEKQTPPKNVILFIGDGMGIATITAARVARNQKNGNTDVNKPFFFETFPFSGLSKTASFDTHTTDSAAAAVALMCGRKVEQNTLGRLPGFGNKCEFGEKAKIKDGIADLAIDKGVDVGFVTTSSITDATPGAMYAKDVHRRMEFDSAPFMNATNCDDIATQILSHPADKFKVMMGGGHAQFLPNAVGGNRTDNRSIEEEWTHLRPMQKAQSRVLLTGTEDFVRHTPEDDQQLLGIFAPLHFPYRVDENLRNSSSVPRLSEMAVKAVQVMNKQSDSRGYFLMIEGANIDKAQHKNRFHLATEELNEFDRAIEQVTQMVGDDTLIIITADHAHALTIPGYLNKSHSIFERDGNVSQIFFATGPGYGDGNRTLYSPEESEDPHFAQPASFFFTDARHGGEDVGIWAKGPYAWLFTGTMENTQIAYNIKYLLCLDNKERSICDLRKSIASKKKNEDAEKLMSTGKASPQEQSIHILNTDLPIRGTMIALIVITCLLAVLVAILLIVLLRSTFRGTVKPSENSA</sequence>
<organism evidence="8 9">
    <name type="scientific">Pristionchus mayeri</name>
    <dbReference type="NCBI Taxonomy" id="1317129"/>
    <lineage>
        <taxon>Eukaryota</taxon>
        <taxon>Metazoa</taxon>
        <taxon>Ecdysozoa</taxon>
        <taxon>Nematoda</taxon>
        <taxon>Chromadorea</taxon>
        <taxon>Rhabditida</taxon>
        <taxon>Rhabditina</taxon>
        <taxon>Diplogasteromorpha</taxon>
        <taxon>Diplogasteroidea</taxon>
        <taxon>Neodiplogasteridae</taxon>
        <taxon>Pristionchus</taxon>
    </lineage>
</organism>
<dbReference type="EMBL" id="BTRK01000004">
    <property type="protein sequence ID" value="GMR50823.1"/>
    <property type="molecule type" value="Genomic_DNA"/>
</dbReference>
<comment type="similarity">
    <text evidence="5">Belongs to the alkaline phosphatase family.</text>
</comment>
<feature type="binding site" evidence="4">
    <location>
        <position position="66"/>
    </location>
    <ligand>
        <name>Zn(2+)</name>
        <dbReference type="ChEBI" id="CHEBI:29105"/>
        <label>2</label>
    </ligand>
</feature>
<keyword evidence="6" id="KW-0812">Transmembrane</keyword>
<dbReference type="SUPFAM" id="SSF53649">
    <property type="entry name" value="Alkaline phosphatase-like"/>
    <property type="match status" value="1"/>
</dbReference>
<evidence type="ECO:0000256" key="3">
    <source>
        <dbReference type="PIRSR" id="PIRSR601952-1"/>
    </source>
</evidence>
<feature type="binding site" evidence="4">
    <location>
        <position position="378"/>
    </location>
    <ligand>
        <name>Zn(2+)</name>
        <dbReference type="ChEBI" id="CHEBI:29105"/>
        <label>2</label>
    </ligand>
</feature>
<feature type="binding site" evidence="4">
    <location>
        <position position="179"/>
    </location>
    <ligand>
        <name>Mg(2+)</name>
        <dbReference type="ChEBI" id="CHEBI:18420"/>
    </ligand>
</feature>
<reference evidence="9" key="1">
    <citation type="submission" date="2022-10" db="EMBL/GenBank/DDBJ databases">
        <title>Genome assembly of Pristionchus species.</title>
        <authorList>
            <person name="Yoshida K."/>
            <person name="Sommer R.J."/>
        </authorList>
    </citation>
    <scope>NUCLEOTIDE SEQUENCE [LARGE SCALE GENOMIC DNA]</scope>
    <source>
        <strain evidence="9">RS5460</strain>
    </source>
</reference>
<feature type="chain" id="PRO_5042992433" description="alkaline phosphatase" evidence="7">
    <location>
        <begin position="23"/>
        <end position="569"/>
    </location>
</feature>
<evidence type="ECO:0000313" key="9">
    <source>
        <dbReference type="Proteomes" id="UP001328107"/>
    </source>
</evidence>
<evidence type="ECO:0000256" key="6">
    <source>
        <dbReference type="SAM" id="Phobius"/>
    </source>
</evidence>
<dbReference type="PANTHER" id="PTHR11596:SF5">
    <property type="entry name" value="ALKALINE PHOSPHATASE"/>
    <property type="match status" value="1"/>
</dbReference>
<keyword evidence="4" id="KW-0479">Metal-binding</keyword>
<name>A0AAN5CTY6_9BILA</name>
<dbReference type="CDD" id="cd16012">
    <property type="entry name" value="ALP"/>
    <property type="match status" value="1"/>
</dbReference>
<gene>
    <name evidence="8" type="ORF">PMAYCL1PPCAC_21018</name>
</gene>
<keyword evidence="6" id="KW-0472">Membrane</keyword>
<keyword evidence="6" id="KW-1133">Transmembrane helix</keyword>
<evidence type="ECO:0000256" key="5">
    <source>
        <dbReference type="RuleBase" id="RU003946"/>
    </source>
</evidence>
<feature type="binding site" evidence="4">
    <location>
        <position position="177"/>
    </location>
    <ligand>
        <name>Mg(2+)</name>
        <dbReference type="ChEBI" id="CHEBI:18420"/>
    </ligand>
</feature>
<feature type="signal peptide" evidence="7">
    <location>
        <begin position="1"/>
        <end position="22"/>
    </location>
</feature>
<feature type="binding site" evidence="4">
    <location>
        <position position="338"/>
    </location>
    <ligand>
        <name>Zn(2+)</name>
        <dbReference type="ChEBI" id="CHEBI:29105"/>
        <label>2</label>
    </ligand>
</feature>
<feature type="transmembrane region" description="Helical" evidence="6">
    <location>
        <begin position="532"/>
        <end position="554"/>
    </location>
</feature>
<dbReference type="InterPro" id="IPR001952">
    <property type="entry name" value="Alkaline_phosphatase"/>
</dbReference>
<feature type="active site" description="Phosphoserine intermediate" evidence="3">
    <location>
        <position position="116"/>
    </location>
</feature>
<keyword evidence="4" id="KW-0460">Magnesium</keyword>
<evidence type="ECO:0000256" key="7">
    <source>
        <dbReference type="SAM" id="SignalP"/>
    </source>
</evidence>
<proteinExistence type="inferred from homology"/>
<dbReference type="PRINTS" id="PR00113">
    <property type="entry name" value="ALKPHPHTASE"/>
</dbReference>
<evidence type="ECO:0000256" key="2">
    <source>
        <dbReference type="ARBA" id="ARBA00022553"/>
    </source>
</evidence>
<dbReference type="Gene3D" id="3.40.720.10">
    <property type="entry name" value="Alkaline Phosphatase, subunit A"/>
    <property type="match status" value="1"/>
</dbReference>
<comment type="caution">
    <text evidence="8">The sequence shown here is derived from an EMBL/GenBank/DDBJ whole genome shotgun (WGS) entry which is preliminary data.</text>
</comment>
<dbReference type="GO" id="GO:0046872">
    <property type="term" value="F:metal ion binding"/>
    <property type="evidence" value="ECO:0007669"/>
    <property type="project" value="UniProtKB-KW"/>
</dbReference>
<dbReference type="InterPro" id="IPR017850">
    <property type="entry name" value="Alkaline_phosphatase_core_sf"/>
</dbReference>
<feature type="binding site" evidence="4">
    <location>
        <position position="66"/>
    </location>
    <ligand>
        <name>Mg(2+)</name>
        <dbReference type="ChEBI" id="CHEBI:18420"/>
    </ligand>
</feature>
<keyword evidence="2" id="KW-0597">Phosphoprotein</keyword>
<keyword evidence="4" id="KW-0862">Zinc</keyword>
<dbReference type="SMART" id="SM00098">
    <property type="entry name" value="alkPPc"/>
    <property type="match status" value="1"/>
</dbReference>
<keyword evidence="7" id="KW-0732">Signal</keyword>
<comment type="cofactor">
    <cofactor evidence="4">
        <name>Zn(2+)</name>
        <dbReference type="ChEBI" id="CHEBI:29105"/>
    </cofactor>
    <text evidence="4">Binds 2 Zn(2+) ions.</text>
</comment>
<evidence type="ECO:0000256" key="4">
    <source>
        <dbReference type="PIRSR" id="PIRSR601952-2"/>
    </source>
</evidence>
<comment type="cofactor">
    <cofactor evidence="4">
        <name>Mg(2+)</name>
        <dbReference type="ChEBI" id="CHEBI:18420"/>
    </cofactor>
    <text evidence="4">Binds 1 Mg(2+) ion.</text>
</comment>
<feature type="binding site" evidence="4">
    <location>
        <position position="444"/>
    </location>
    <ligand>
        <name>Zn(2+)</name>
        <dbReference type="ChEBI" id="CHEBI:29105"/>
        <label>2</label>
    </ligand>
</feature>